<keyword evidence="1" id="KW-0378">Hydrolase</keyword>
<dbReference type="GO" id="GO:0004386">
    <property type="term" value="F:helicase activity"/>
    <property type="evidence" value="ECO:0007669"/>
    <property type="project" value="UniProtKB-KW"/>
</dbReference>
<evidence type="ECO:0000256" key="2">
    <source>
        <dbReference type="ARBA" id="ARBA00022806"/>
    </source>
</evidence>
<evidence type="ECO:0000313" key="5">
    <source>
        <dbReference type="EMBL" id="KIZ03570.1"/>
    </source>
</evidence>
<dbReference type="Pfam" id="PF07717">
    <property type="entry name" value="OB_NTP_bind"/>
    <property type="match status" value="1"/>
</dbReference>
<feature type="domain" description="DEAD-box helicase OB fold" evidence="3">
    <location>
        <begin position="151"/>
        <end position="246"/>
    </location>
</feature>
<dbReference type="InterPro" id="IPR059023">
    <property type="entry name" value="RNA_hel_CTD"/>
</dbReference>
<dbReference type="GeneID" id="25737263"/>
<name>A0A0D2MKY6_9CHLO</name>
<dbReference type="Proteomes" id="UP000054498">
    <property type="component" value="Unassembled WGS sequence"/>
</dbReference>
<dbReference type="GO" id="GO:0003723">
    <property type="term" value="F:RNA binding"/>
    <property type="evidence" value="ECO:0007669"/>
    <property type="project" value="TreeGrafter"/>
</dbReference>
<protein>
    <submittedName>
        <fullName evidence="5">Putative DEAH-box ATP-dependent helicase</fullName>
    </submittedName>
</protein>
<keyword evidence="2 5" id="KW-0547">Nucleotide-binding</keyword>
<gene>
    <name evidence="5" type="ORF">MNEG_4385</name>
</gene>
<dbReference type="InterPro" id="IPR011709">
    <property type="entry name" value="DEAD-box_helicase_OB_fold"/>
</dbReference>
<dbReference type="OrthoDB" id="5600252at2759"/>
<feature type="domain" description="RNA helicase C-terminal" evidence="4">
    <location>
        <begin position="258"/>
        <end position="312"/>
    </location>
</feature>
<evidence type="ECO:0000259" key="3">
    <source>
        <dbReference type="Pfam" id="PF07717"/>
    </source>
</evidence>
<proteinExistence type="predicted"/>
<reference evidence="5 6" key="1">
    <citation type="journal article" date="2013" name="BMC Genomics">
        <title>Reconstruction of the lipid metabolism for the microalga Monoraphidium neglectum from its genome sequence reveals characteristics suitable for biofuel production.</title>
        <authorList>
            <person name="Bogen C."/>
            <person name="Al-Dilaimi A."/>
            <person name="Albersmeier A."/>
            <person name="Wichmann J."/>
            <person name="Grundmann M."/>
            <person name="Rupp O."/>
            <person name="Lauersen K.J."/>
            <person name="Blifernez-Klassen O."/>
            <person name="Kalinowski J."/>
            <person name="Goesmann A."/>
            <person name="Mussgnug J.H."/>
            <person name="Kruse O."/>
        </authorList>
    </citation>
    <scope>NUCLEOTIDE SEQUENCE [LARGE SCALE GENOMIC DNA]</scope>
    <source>
        <strain evidence="5 6">SAG 48.87</strain>
    </source>
</reference>
<dbReference type="AlphaFoldDB" id="A0A0D2MKY6"/>
<sequence>MLTIAAARAHGRSVFVSPHDKRAEAEAARRALAPAAYDYRSDHLALVAAFAGWEAARRGGGRRAAAEFSGRNFLSDQAMDAIAAGRADFARTLASLGFLPEWYVHEMRSAGGGKGGGGAGSKAGGGVAEAYGFMAAATGGPDEFSGNSRMIKAALCAGFYPSILRVEEPKRYAQVEGGAFRVDADAREVKLFERQLGRVFVHPASVCFAAGGYKTGWALFTEMVQTSKRFVREVSMVGHYALLLCAARLEVLHAAGEVLLDGWARLRLRARGAVLFARLRRAVDAALAAKVEDPGLDLGGHPAVEAMLELIARDGA</sequence>
<dbReference type="PANTHER" id="PTHR18934:SF145">
    <property type="entry name" value="ATP-DEPENDENT RNA HELICASE DHX57-RELATED"/>
    <property type="match status" value="1"/>
</dbReference>
<dbReference type="KEGG" id="mng:MNEG_4385"/>
<accession>A0A0D2MKY6</accession>
<dbReference type="PANTHER" id="PTHR18934">
    <property type="entry name" value="ATP-DEPENDENT RNA HELICASE"/>
    <property type="match status" value="1"/>
</dbReference>
<dbReference type="STRING" id="145388.A0A0D2MKY6"/>
<evidence type="ECO:0000256" key="1">
    <source>
        <dbReference type="ARBA" id="ARBA00022801"/>
    </source>
</evidence>
<dbReference type="EMBL" id="KK100825">
    <property type="protein sequence ID" value="KIZ03570.1"/>
    <property type="molecule type" value="Genomic_DNA"/>
</dbReference>
<evidence type="ECO:0000259" key="4">
    <source>
        <dbReference type="Pfam" id="PF26026"/>
    </source>
</evidence>
<keyword evidence="2 5" id="KW-0067">ATP-binding</keyword>
<dbReference type="Pfam" id="PF26026">
    <property type="entry name" value="RNA_hel_CTD"/>
    <property type="match status" value="1"/>
</dbReference>
<keyword evidence="2 5" id="KW-0347">Helicase</keyword>
<organism evidence="5 6">
    <name type="scientific">Monoraphidium neglectum</name>
    <dbReference type="NCBI Taxonomy" id="145388"/>
    <lineage>
        <taxon>Eukaryota</taxon>
        <taxon>Viridiplantae</taxon>
        <taxon>Chlorophyta</taxon>
        <taxon>core chlorophytes</taxon>
        <taxon>Chlorophyceae</taxon>
        <taxon>CS clade</taxon>
        <taxon>Sphaeropleales</taxon>
        <taxon>Selenastraceae</taxon>
        <taxon>Monoraphidium</taxon>
    </lineage>
</organism>
<keyword evidence="6" id="KW-1185">Reference proteome</keyword>
<evidence type="ECO:0000313" key="6">
    <source>
        <dbReference type="Proteomes" id="UP000054498"/>
    </source>
</evidence>
<dbReference type="RefSeq" id="XP_013902589.1">
    <property type="nucleotide sequence ID" value="XM_014047135.1"/>
</dbReference>